<keyword evidence="1" id="KW-1163">Viral penetration into host nucleus</keyword>
<evidence type="ECO:0000256" key="1">
    <source>
        <dbReference type="ARBA" id="ARBA00022524"/>
    </source>
</evidence>
<dbReference type="GO" id="GO:0005198">
    <property type="term" value="F:structural molecule activity"/>
    <property type="evidence" value="ECO:0007669"/>
    <property type="project" value="InterPro"/>
</dbReference>
<keyword evidence="6" id="KW-1040">Host Golgi apparatus</keyword>
<keyword evidence="4" id="KW-1048">Host nucleus</keyword>
<keyword evidence="9" id="KW-1177">Microtubular inwards viral transport</keyword>
<evidence type="ECO:0000256" key="8">
    <source>
        <dbReference type="ARBA" id="ARBA00022921"/>
    </source>
</evidence>
<evidence type="ECO:0000256" key="6">
    <source>
        <dbReference type="ARBA" id="ARBA00022812"/>
    </source>
</evidence>
<name>I3VR54_9PAPI</name>
<evidence type="ECO:0000256" key="12">
    <source>
        <dbReference type="ARBA" id="ARBA00023125"/>
    </source>
</evidence>
<keyword evidence="3" id="KW-0167">Capsid protein</keyword>
<evidence type="ECO:0000256" key="13">
    <source>
        <dbReference type="ARBA" id="ARBA00023157"/>
    </source>
</evidence>
<keyword evidence="5" id="KW-0945">Host-virus interaction</keyword>
<keyword evidence="8" id="KW-0426">Late protein</keyword>
<protein>
    <submittedName>
        <fullName evidence="16">L2</fullName>
    </submittedName>
</protein>
<organism evidence="16 17">
    <name type="scientific">Miniopterus schreibersii papillomavirus 1</name>
    <dbReference type="NCBI Taxonomy" id="1195364"/>
    <lineage>
        <taxon>Viruses</taxon>
        <taxon>Monodnaviria</taxon>
        <taxon>Shotokuvirae</taxon>
        <taxon>Cossaviricota</taxon>
        <taxon>Papovaviricetes</taxon>
        <taxon>Zurhausenvirales</taxon>
        <taxon>Papillomaviridae</taxon>
        <taxon>Firstpapillomavirinae</taxon>
        <taxon>Dyotaupapillomavirus</taxon>
        <taxon>Dyotaupapillomavirus 1</taxon>
    </lineage>
</organism>
<evidence type="ECO:0000256" key="15">
    <source>
        <dbReference type="SAM" id="MobiDB-lite"/>
    </source>
</evidence>
<evidence type="ECO:0000256" key="10">
    <source>
        <dbReference type="ARBA" id="ARBA00023046"/>
    </source>
</evidence>
<dbReference type="GO" id="GO:0043657">
    <property type="term" value="C:host cell"/>
    <property type="evidence" value="ECO:0007669"/>
    <property type="project" value="GOC"/>
</dbReference>
<proteinExistence type="predicted"/>
<evidence type="ECO:0000313" key="16">
    <source>
        <dbReference type="EMBL" id="AFK84999.1"/>
    </source>
</evidence>
<dbReference type="EMBL" id="JQ814848">
    <property type="protein sequence ID" value="AFK84999.1"/>
    <property type="molecule type" value="Genomic_DNA"/>
</dbReference>
<evidence type="ECO:0000313" key="17">
    <source>
        <dbReference type="Proteomes" id="UP000107687"/>
    </source>
</evidence>
<evidence type="ECO:0000256" key="5">
    <source>
        <dbReference type="ARBA" id="ARBA00022581"/>
    </source>
</evidence>
<dbReference type="GO" id="GO:0003677">
    <property type="term" value="F:DNA binding"/>
    <property type="evidence" value="ECO:0007669"/>
    <property type="project" value="UniProtKB-KW"/>
</dbReference>
<sequence length="482" mass="51703">MAVLEFFLEVWGLAQGVAQGVAWGMCLWARGEVSAWAPQYGPPSPQTPIIPPDGLPIDTIGPLDPVVLQGSEDTTTVFNNVDVFAEVSPPDPSLDSVAVGPTVTDGGSSAVLEISPDPNMPVRTSRISRTHYHNPTYVVNVHSTASSGETSLPDDIIIAAGHSDTVIGRSGEDVPLRLFRGGPPSTAEVSETSFGGGDGGARTSTPIARGRRPALTSFLRRGVEQVEVTERDFLLQPGRLVEFGFDNPAYDPLDEVTLQFQQDVEDIARAAPTVEFRDIIELNRGVFSETPEGGIRLSRLGRRGTIRTRAGTVLGGRVHFFQNLSDISEADIPLLTYGEVSGSSQVAVGDTSIETALDTVDLDAGELAGTIGTYPDEELLDVYEPVGEDSHLVIGGGGRRSRVQTLPSTGNLFSEGLEKTPGGYVVNWDGDIHGRDIPVREVIPGLTITAIPAGGQSIDFLLHPGLFPKRRRRRRTRRHSYL</sequence>
<feature type="region of interest" description="Disordered" evidence="15">
    <location>
        <begin position="181"/>
        <end position="207"/>
    </location>
</feature>
<evidence type="ECO:0000256" key="4">
    <source>
        <dbReference type="ARBA" id="ARBA00022562"/>
    </source>
</evidence>
<evidence type="ECO:0000256" key="3">
    <source>
        <dbReference type="ARBA" id="ARBA00022561"/>
    </source>
</evidence>
<dbReference type="GO" id="GO:0075521">
    <property type="term" value="P:microtubule-dependent intracellular transport of viral material towards nucleus"/>
    <property type="evidence" value="ECO:0007669"/>
    <property type="project" value="UniProtKB-KW"/>
</dbReference>
<dbReference type="Proteomes" id="UP000107687">
    <property type="component" value="Genome"/>
</dbReference>
<keyword evidence="7" id="KW-0946">Virion</keyword>
<keyword evidence="11" id="KW-1176">Cytoplasmic inwards viral transport</keyword>
<evidence type="ECO:0000256" key="7">
    <source>
        <dbReference type="ARBA" id="ARBA00022844"/>
    </source>
</evidence>
<reference evidence="16 17" key="1">
    <citation type="journal article" date="2012" name="J. Virol.">
        <title>Virome analysis for identification of novel Mammalian viruses in bat species from chinese provinces.</title>
        <authorList>
            <person name="Wu Z."/>
            <person name="Ren X."/>
            <person name="Yang L."/>
            <person name="Hu Y."/>
            <person name="Yang J."/>
            <person name="He G."/>
            <person name="Zhang J."/>
            <person name="Dong J."/>
            <person name="Sun L."/>
            <person name="Du J."/>
            <person name="Liu L."/>
            <person name="Xue Y."/>
            <person name="Wang J."/>
            <person name="Yang F."/>
            <person name="Zhang S."/>
            <person name="Jin Q."/>
        </authorList>
    </citation>
    <scope>NUCLEOTIDE SEQUENCE [LARGE SCALE GENOMIC DNA]</scope>
</reference>
<keyword evidence="10" id="KW-1039">Host endosome</keyword>
<keyword evidence="12" id="KW-0238">DNA-binding</keyword>
<evidence type="ECO:0000256" key="11">
    <source>
        <dbReference type="ARBA" id="ARBA00023120"/>
    </source>
</evidence>
<dbReference type="GO" id="GO:0046718">
    <property type="term" value="P:symbiont entry into host cell"/>
    <property type="evidence" value="ECO:0007669"/>
    <property type="project" value="UniProtKB-KW"/>
</dbReference>
<accession>I3VR54</accession>
<evidence type="ECO:0000256" key="14">
    <source>
        <dbReference type="ARBA" id="ARBA00023296"/>
    </source>
</evidence>
<dbReference type="GO" id="GO:0019028">
    <property type="term" value="C:viral capsid"/>
    <property type="evidence" value="ECO:0007669"/>
    <property type="project" value="UniProtKB-KW"/>
</dbReference>
<dbReference type="Pfam" id="PF00513">
    <property type="entry name" value="Late_protein_L2"/>
    <property type="match status" value="1"/>
</dbReference>
<keyword evidence="13" id="KW-1015">Disulfide bond</keyword>
<keyword evidence="2" id="KW-0597">Phosphoprotein</keyword>
<evidence type="ECO:0000256" key="9">
    <source>
        <dbReference type="ARBA" id="ARBA00022952"/>
    </source>
</evidence>
<evidence type="ECO:0000256" key="2">
    <source>
        <dbReference type="ARBA" id="ARBA00022553"/>
    </source>
</evidence>
<keyword evidence="14" id="KW-1160">Virus entry into host cell</keyword>
<dbReference type="GO" id="GO:0075732">
    <property type="term" value="P:viral penetration into host nucleus"/>
    <property type="evidence" value="ECO:0007669"/>
    <property type="project" value="UniProtKB-KW"/>
</dbReference>
<dbReference type="InterPro" id="IPR000784">
    <property type="entry name" value="Late_L2"/>
</dbReference>